<gene>
    <name evidence="5" type="ORF">XDN619_LOCUS14733</name>
</gene>
<keyword evidence="1" id="KW-0328">Glycosyltransferase</keyword>
<protein>
    <recommendedName>
        <fullName evidence="4">Glycosyltransferase 61 catalytic domain-containing protein</fullName>
    </recommendedName>
</protein>
<evidence type="ECO:0000313" key="6">
    <source>
        <dbReference type="Proteomes" id="UP000663887"/>
    </source>
</evidence>
<keyword evidence="3" id="KW-0325">Glycoprotein</keyword>
<dbReference type="AlphaFoldDB" id="A0A816S584"/>
<evidence type="ECO:0000313" key="5">
    <source>
        <dbReference type="EMBL" id="CAF2080949.1"/>
    </source>
</evidence>
<evidence type="ECO:0000259" key="4">
    <source>
        <dbReference type="Pfam" id="PF04577"/>
    </source>
</evidence>
<reference evidence="5" key="1">
    <citation type="submission" date="2021-02" db="EMBL/GenBank/DDBJ databases">
        <authorList>
            <person name="Nowell W R."/>
        </authorList>
    </citation>
    <scope>NUCLEOTIDE SEQUENCE</scope>
</reference>
<sequence length="415" mass="47462">MANQNNKQLRSPKSSFKLAAQKKVRTDVLVAPLAVLNNSIFLLDTTESVVGKNLTQWRLGSHPGRFPQFANIKTVPSVQPLLSSCDINISRASLFVKLVYWPQHGHTLFNVISNIYQTMKEIKVEIGRIRLYAAVDDTNEINNWNEKISHLGQYTAIFNALSNEPVYNYYGLIKRSQSRIICFTKTIAIGVSTRLDHYSVGIPLQDWRSFSKWILEVFLIPNIVRNSNIKSFEKQIVLTMIERSSRKITNLAQLRELSEKTYKSSIIVQTIDLATITFPEQLRFMRNTTILFAIDGTALMNSLFMLNSCGVVIHIGTYMMRALVPGKGKNFRSLAEAGTANNRYIYSEIQRLIDVSESHRSRLRRVSLLNMNTYQRFHLAVHQDVHLPSFEYLKLLKQAMTMVQACLHRVSSDIT</sequence>
<evidence type="ECO:0000256" key="1">
    <source>
        <dbReference type="ARBA" id="ARBA00022676"/>
    </source>
</evidence>
<accession>A0A816S584</accession>
<dbReference type="InterPro" id="IPR049625">
    <property type="entry name" value="Glyco_transf_61_cat"/>
</dbReference>
<dbReference type="EMBL" id="CAJNRG010005890">
    <property type="protein sequence ID" value="CAF2080949.1"/>
    <property type="molecule type" value="Genomic_DNA"/>
</dbReference>
<feature type="domain" description="Glycosyltransferase 61 catalytic" evidence="4">
    <location>
        <begin position="225"/>
        <end position="312"/>
    </location>
</feature>
<evidence type="ECO:0000256" key="3">
    <source>
        <dbReference type="ARBA" id="ARBA00023180"/>
    </source>
</evidence>
<dbReference type="InterPro" id="IPR007657">
    <property type="entry name" value="Glycosyltransferase_61"/>
</dbReference>
<proteinExistence type="predicted"/>
<dbReference type="PANTHER" id="PTHR20961">
    <property type="entry name" value="GLYCOSYLTRANSFERASE"/>
    <property type="match status" value="1"/>
</dbReference>
<evidence type="ECO:0000256" key="2">
    <source>
        <dbReference type="ARBA" id="ARBA00022679"/>
    </source>
</evidence>
<name>A0A816S584_9BILA</name>
<dbReference type="Pfam" id="PF04577">
    <property type="entry name" value="Glyco_transf_61"/>
    <property type="match status" value="1"/>
</dbReference>
<dbReference type="GO" id="GO:0016757">
    <property type="term" value="F:glycosyltransferase activity"/>
    <property type="evidence" value="ECO:0007669"/>
    <property type="project" value="UniProtKB-KW"/>
</dbReference>
<organism evidence="5 6">
    <name type="scientific">Rotaria magnacalcarata</name>
    <dbReference type="NCBI Taxonomy" id="392030"/>
    <lineage>
        <taxon>Eukaryota</taxon>
        <taxon>Metazoa</taxon>
        <taxon>Spiralia</taxon>
        <taxon>Gnathifera</taxon>
        <taxon>Rotifera</taxon>
        <taxon>Eurotatoria</taxon>
        <taxon>Bdelloidea</taxon>
        <taxon>Philodinida</taxon>
        <taxon>Philodinidae</taxon>
        <taxon>Rotaria</taxon>
    </lineage>
</organism>
<dbReference type="Proteomes" id="UP000663887">
    <property type="component" value="Unassembled WGS sequence"/>
</dbReference>
<comment type="caution">
    <text evidence="5">The sequence shown here is derived from an EMBL/GenBank/DDBJ whole genome shotgun (WGS) entry which is preliminary data.</text>
</comment>
<keyword evidence="2" id="KW-0808">Transferase</keyword>